<keyword evidence="4" id="KW-1185">Reference proteome</keyword>
<dbReference type="OrthoDB" id="542013at2759"/>
<evidence type="ECO:0000313" key="3">
    <source>
        <dbReference type="EMBL" id="CAH0027554.1"/>
    </source>
</evidence>
<dbReference type="InterPro" id="IPR047121">
    <property type="entry name" value="YjiB-like"/>
</dbReference>
<evidence type="ECO:0000259" key="2">
    <source>
        <dbReference type="Pfam" id="PF00190"/>
    </source>
</evidence>
<reference evidence="3" key="1">
    <citation type="submission" date="2021-10" db="EMBL/GenBank/DDBJ databases">
        <authorList>
            <person name="Piombo E."/>
        </authorList>
    </citation>
    <scope>NUCLEOTIDE SEQUENCE</scope>
</reference>
<dbReference type="InterPro" id="IPR006045">
    <property type="entry name" value="Cupin_1"/>
</dbReference>
<dbReference type="InterPro" id="IPR011051">
    <property type="entry name" value="RmlC_Cupin_sf"/>
</dbReference>
<accession>A0A9N9VPQ8</accession>
<dbReference type="CDD" id="cd02219">
    <property type="entry name" value="cupin_YjlB-like"/>
    <property type="match status" value="1"/>
</dbReference>
<dbReference type="GO" id="GO:0016491">
    <property type="term" value="F:oxidoreductase activity"/>
    <property type="evidence" value="ECO:0007669"/>
    <property type="project" value="UniProtKB-KW"/>
</dbReference>
<dbReference type="Gene3D" id="3.40.50.720">
    <property type="entry name" value="NAD(P)-binding Rossmann-like Domain"/>
    <property type="match status" value="1"/>
</dbReference>
<dbReference type="Pfam" id="PF00190">
    <property type="entry name" value="Cupin_1"/>
    <property type="match status" value="1"/>
</dbReference>
<name>A0A9N9VPQ8_9HYPO</name>
<gene>
    <name evidence="3" type="ORF">CRHIZ90672A_00001519</name>
</gene>
<keyword evidence="1" id="KW-0560">Oxidoreductase</keyword>
<dbReference type="PRINTS" id="PR00081">
    <property type="entry name" value="GDHRDH"/>
</dbReference>
<proteinExistence type="predicted"/>
<dbReference type="Pfam" id="PF00106">
    <property type="entry name" value="adh_short"/>
    <property type="match status" value="1"/>
</dbReference>
<dbReference type="Proteomes" id="UP000696573">
    <property type="component" value="Unassembled WGS sequence"/>
</dbReference>
<protein>
    <recommendedName>
        <fullName evidence="2">Cupin type-1 domain-containing protein</fullName>
    </recommendedName>
</protein>
<evidence type="ECO:0000256" key="1">
    <source>
        <dbReference type="ARBA" id="ARBA00023002"/>
    </source>
</evidence>
<comment type="caution">
    <text evidence="3">The sequence shown here is derived from an EMBL/GenBank/DDBJ whole genome shotgun (WGS) entry which is preliminary data.</text>
</comment>
<feature type="domain" description="Cupin type-1" evidence="2">
    <location>
        <begin position="70"/>
        <end position="136"/>
    </location>
</feature>
<dbReference type="SUPFAM" id="SSF51182">
    <property type="entry name" value="RmlC-like cupins"/>
    <property type="match status" value="1"/>
</dbReference>
<dbReference type="InterPro" id="IPR002347">
    <property type="entry name" value="SDR_fam"/>
</dbReference>
<dbReference type="AlphaFoldDB" id="A0A9N9VPQ8"/>
<dbReference type="EMBL" id="CABFNQ020000730">
    <property type="protein sequence ID" value="CAH0027554.1"/>
    <property type="molecule type" value="Genomic_DNA"/>
</dbReference>
<dbReference type="PANTHER" id="PTHR43157:SF31">
    <property type="entry name" value="PHOSPHATIDYLINOSITOL-GLYCAN BIOSYNTHESIS CLASS F PROTEIN"/>
    <property type="match status" value="1"/>
</dbReference>
<dbReference type="InterPro" id="IPR036291">
    <property type="entry name" value="NAD(P)-bd_dom_sf"/>
</dbReference>
<evidence type="ECO:0000313" key="4">
    <source>
        <dbReference type="Proteomes" id="UP000696573"/>
    </source>
</evidence>
<dbReference type="InterPro" id="IPR014710">
    <property type="entry name" value="RmlC-like_jellyroll"/>
</dbReference>
<dbReference type="SUPFAM" id="SSF51735">
    <property type="entry name" value="NAD(P)-binding Rossmann-fold domains"/>
    <property type="match status" value="1"/>
</dbReference>
<sequence>MAKRHTQVAAQKYYLPPTKLIPNSQYPLLYYPGILSPDTKSIASQFYDLLSSNGWEAQWIFRYGQTQDSHYHSSCHECMVVLTGSATIRFGVADTSEDMNENTYGSGKEDGGIELKVKAGDVILIPAGVAHKTYDAKPDDEFKLMSPGNGHGFPPGSREKLDEINLTGFTMMGSYPAEAKEWDFAVGGEGASAYAKVWSVPPPKLDPVLGDSDDGLVQFYRLHRPEETMGQFLSPAWALLAALRGTNSKRLTSRDVPDADFSGRWIIVSGANNGVGFEAAKQFARMGANMILACRDPPSSETHPLAAVEECRSIATAAGHPNSTIEWWKLEMSEISSVEAFAQRWLDTGRSLDVLCNNAGITSLARKKFTGDGFERVHQVNFLSHVLLTLRLLPSIARSDYARIVCSTSCLHYLAPFDMEHFNGERGIKADPYSINKLYFQMWLVELQQRLLQHPEYEHITINGVHPGFVNSGIWTAPEGDTKFWLRLLIFSFIVSMVGVTSEQGGICIVNAATSPKFSKENGGGKFINRIWEDSQAGLCADKDARLILWNKLADDMALREKGLLKLLGN</sequence>
<organism evidence="3 4">
    <name type="scientific">Clonostachys rhizophaga</name>
    <dbReference type="NCBI Taxonomy" id="160324"/>
    <lineage>
        <taxon>Eukaryota</taxon>
        <taxon>Fungi</taxon>
        <taxon>Dikarya</taxon>
        <taxon>Ascomycota</taxon>
        <taxon>Pezizomycotina</taxon>
        <taxon>Sordariomycetes</taxon>
        <taxon>Hypocreomycetidae</taxon>
        <taxon>Hypocreales</taxon>
        <taxon>Bionectriaceae</taxon>
        <taxon>Clonostachys</taxon>
    </lineage>
</organism>
<dbReference type="PANTHER" id="PTHR43157">
    <property type="entry name" value="PHOSPHATIDYLINOSITOL-GLYCAN BIOSYNTHESIS CLASS F PROTEIN-RELATED"/>
    <property type="match status" value="1"/>
</dbReference>
<dbReference type="Gene3D" id="2.60.120.10">
    <property type="entry name" value="Jelly Rolls"/>
    <property type="match status" value="1"/>
</dbReference>